<dbReference type="PANTHER" id="PTHR22959">
    <property type="entry name" value="PYM PROTEIN"/>
    <property type="match status" value="1"/>
</dbReference>
<name>A0ABM1TMX6_LIMPO</name>
<sequence length="177" mass="20361">MSQMKAVHTSQLHREQMAHGVSQGELKKVMFHRMKFLWLHLEEVVKVQQGQSGSIPGLTEMLPPTTTKSTKKKKKKKHQQQCNTSDQNLAKDVTNLHISETGWDKNNETSENKASGDPVKRIKNLKKKLRDIEKLEQKIESGELLKPEKDQLEKISRKGEIEAEIEDLELDLELQDD</sequence>
<dbReference type="GeneID" id="106473013"/>
<feature type="region of interest" description="Disordered" evidence="1">
    <location>
        <begin position="52"/>
        <end position="84"/>
    </location>
</feature>
<evidence type="ECO:0000256" key="1">
    <source>
        <dbReference type="SAM" id="MobiDB-lite"/>
    </source>
</evidence>
<feature type="region of interest" description="Disordered" evidence="1">
    <location>
        <begin position="1"/>
        <end position="21"/>
    </location>
</feature>
<feature type="compositionally biased region" description="Basic residues" evidence="1">
    <location>
        <begin position="69"/>
        <end position="79"/>
    </location>
</feature>
<dbReference type="PANTHER" id="PTHR22959:SF0">
    <property type="entry name" value="PARTNER OF Y14 AND MAGO"/>
    <property type="match status" value="1"/>
</dbReference>
<proteinExistence type="predicted"/>
<reference evidence="3" key="1">
    <citation type="submission" date="2025-08" db="UniProtKB">
        <authorList>
            <consortium name="RefSeq"/>
        </authorList>
    </citation>
    <scope>IDENTIFICATION</scope>
    <source>
        <tissue evidence="3">Muscle</tissue>
    </source>
</reference>
<protein>
    <submittedName>
        <fullName evidence="3">Partner of Y14 and mago-like isoform X2</fullName>
    </submittedName>
</protein>
<dbReference type="Proteomes" id="UP000694941">
    <property type="component" value="Unplaced"/>
</dbReference>
<gene>
    <name evidence="3" type="primary">LOC106473013</name>
</gene>
<accession>A0ABM1TMX6</accession>
<organism evidence="2 3">
    <name type="scientific">Limulus polyphemus</name>
    <name type="common">Atlantic horseshoe crab</name>
    <dbReference type="NCBI Taxonomy" id="6850"/>
    <lineage>
        <taxon>Eukaryota</taxon>
        <taxon>Metazoa</taxon>
        <taxon>Ecdysozoa</taxon>
        <taxon>Arthropoda</taxon>
        <taxon>Chelicerata</taxon>
        <taxon>Merostomata</taxon>
        <taxon>Xiphosura</taxon>
        <taxon>Limulidae</taxon>
        <taxon>Limulus</taxon>
    </lineage>
</organism>
<dbReference type="RefSeq" id="XP_022257232.1">
    <property type="nucleotide sequence ID" value="XM_022401524.1"/>
</dbReference>
<evidence type="ECO:0000313" key="2">
    <source>
        <dbReference type="Proteomes" id="UP000694941"/>
    </source>
</evidence>
<keyword evidence="2" id="KW-1185">Reference proteome</keyword>
<dbReference type="InterPro" id="IPR039333">
    <property type="entry name" value="PYM1"/>
</dbReference>
<evidence type="ECO:0000313" key="3">
    <source>
        <dbReference type="RefSeq" id="XP_022257232.1"/>
    </source>
</evidence>